<dbReference type="Pfam" id="PF00933">
    <property type="entry name" value="Glyco_hydro_3"/>
    <property type="match status" value="1"/>
</dbReference>
<protein>
    <recommendedName>
        <fullName evidence="3">beta-N-acetylhexosaminidase</fullName>
        <ecNumber evidence="3">3.2.1.52</ecNumber>
    </recommendedName>
</protein>
<dbReference type="GO" id="GO:0005975">
    <property type="term" value="P:carbohydrate metabolic process"/>
    <property type="evidence" value="ECO:0007669"/>
    <property type="project" value="InterPro"/>
</dbReference>
<comment type="similarity">
    <text evidence="2">Belongs to the glycosyl hydrolase 3 family.</text>
</comment>
<keyword evidence="5" id="KW-0326">Glycosidase</keyword>
<dbReference type="RefSeq" id="WP_040135369.1">
    <property type="nucleotide sequence ID" value="NZ_CP009889.1"/>
</dbReference>
<dbReference type="PANTHER" id="PTHR30480:SF13">
    <property type="entry name" value="BETA-HEXOSAMINIDASE"/>
    <property type="match status" value="1"/>
</dbReference>
<proteinExistence type="inferred from homology"/>
<dbReference type="AlphaFoldDB" id="A0A0A7EL76"/>
<evidence type="ECO:0000259" key="6">
    <source>
        <dbReference type="Pfam" id="PF00933"/>
    </source>
</evidence>
<dbReference type="Gene3D" id="3.20.20.300">
    <property type="entry name" value="Glycoside hydrolase, family 3, N-terminal domain"/>
    <property type="match status" value="1"/>
</dbReference>
<evidence type="ECO:0000256" key="4">
    <source>
        <dbReference type="ARBA" id="ARBA00022801"/>
    </source>
</evidence>
<dbReference type="EC" id="3.2.1.52" evidence="3"/>
<evidence type="ECO:0000256" key="2">
    <source>
        <dbReference type="ARBA" id="ARBA00005336"/>
    </source>
</evidence>
<dbReference type="KEGG" id="pseo:OM33_17105"/>
<gene>
    <name evidence="7" type="ORF">OM33_17105</name>
</gene>
<dbReference type="EMBL" id="CP009889">
    <property type="protein sequence ID" value="AIY66826.1"/>
    <property type="molecule type" value="Genomic_DNA"/>
</dbReference>
<dbReference type="SUPFAM" id="SSF51445">
    <property type="entry name" value="(Trans)glycosidases"/>
    <property type="match status" value="1"/>
</dbReference>
<accession>A0A0A7EL76</accession>
<dbReference type="OrthoDB" id="9786661at2"/>
<dbReference type="GO" id="GO:0004563">
    <property type="term" value="F:beta-N-acetylhexosaminidase activity"/>
    <property type="evidence" value="ECO:0007669"/>
    <property type="project" value="UniProtKB-EC"/>
</dbReference>
<reference evidence="7 8" key="1">
    <citation type="submission" date="2014-11" db="EMBL/GenBank/DDBJ databases">
        <title>Complete Genome Sequence of Pseudoalteromonas sp. Strain OCN003 Isolated from Kaneohe Bay, Oahu, Hawaii.</title>
        <authorList>
            <person name="Beurmann S."/>
            <person name="Videau P."/>
            <person name="Ushijima B."/>
            <person name="Smith A.M."/>
            <person name="Aeby G.S."/>
            <person name="Callahan S.M."/>
            <person name="Belcaid M."/>
        </authorList>
    </citation>
    <scope>NUCLEOTIDE SEQUENCE [LARGE SCALE GENOMIC DNA]</scope>
    <source>
        <strain evidence="7 8">OCN003</strain>
    </source>
</reference>
<sequence>MATHTKVAQLISTMTLAEKVGQLFVLAFAGQDIDYAKKLVKDYHVGGFYITDDNAATPMGAKKLANELQHQAQLRACDAPLLLCVDQEGSWGILARHTDLGPGNLALGKADNDSLTEQMYQVYAQQMHSLGYNTLLSPCSDVNANPNNPIIGLRAFGEKPVHVAKHVAAAVRGAIRGGNLATAKHFPGHGDTHNDSHQCLPSVDKSLQELKESDLVPFQAAIDAGVSMIMTSHIMYPQLDDTYPATLSTKILTDLLQQQMGFNGLIITDSMNMWAMRKNYQPAEAAVLALKAGAHLVMLSEEHYENSATDYKAIQKLTINGVIDRVKSGALDESVIDARLSHVLNYKYSQMNTLPTSEQLDHNQIAEIIADAVAGSVITLRNKKGYWPLMEREFTLTFAADPRKYESLVNSRGIGPNDPRSAKDTILTELSERTNRFELLSFERLNTLLNSQENHTLTKPLVIVTEDYPLPGESFDVADQQQLVKRALEKYGDQVIVVAMRSDYELEHYDALATYVCCYSSRVCAAKHLASLL</sequence>
<evidence type="ECO:0000256" key="5">
    <source>
        <dbReference type="ARBA" id="ARBA00023295"/>
    </source>
</evidence>
<dbReference type="HOGENOM" id="CLU_008392_5_3_6"/>
<dbReference type="GO" id="GO:0009254">
    <property type="term" value="P:peptidoglycan turnover"/>
    <property type="evidence" value="ECO:0007669"/>
    <property type="project" value="TreeGrafter"/>
</dbReference>
<evidence type="ECO:0000313" key="7">
    <source>
        <dbReference type="EMBL" id="AIY66826.1"/>
    </source>
</evidence>
<dbReference type="Proteomes" id="UP000030341">
    <property type="component" value="Chromosome 2"/>
</dbReference>
<dbReference type="InterPro" id="IPR001764">
    <property type="entry name" value="Glyco_hydro_3_N"/>
</dbReference>
<organism evidence="7 8">
    <name type="scientific">Pseudoalteromonas piratica</name>
    <dbReference type="NCBI Taxonomy" id="1348114"/>
    <lineage>
        <taxon>Bacteria</taxon>
        <taxon>Pseudomonadati</taxon>
        <taxon>Pseudomonadota</taxon>
        <taxon>Gammaproteobacteria</taxon>
        <taxon>Alteromonadales</taxon>
        <taxon>Pseudoalteromonadaceae</taxon>
        <taxon>Pseudoalteromonas</taxon>
    </lineage>
</organism>
<dbReference type="InterPro" id="IPR036962">
    <property type="entry name" value="Glyco_hydro_3_N_sf"/>
</dbReference>
<feature type="domain" description="Glycoside hydrolase family 3 N-terminal" evidence="6">
    <location>
        <begin position="15"/>
        <end position="345"/>
    </location>
</feature>
<dbReference type="STRING" id="1348114.OM33_17105"/>
<dbReference type="eggNOG" id="COG1472">
    <property type="taxonomic scope" value="Bacteria"/>
</dbReference>
<dbReference type="InterPro" id="IPR017853">
    <property type="entry name" value="GH"/>
</dbReference>
<evidence type="ECO:0000313" key="8">
    <source>
        <dbReference type="Proteomes" id="UP000030341"/>
    </source>
</evidence>
<comment type="catalytic activity">
    <reaction evidence="1">
        <text>Hydrolysis of terminal non-reducing N-acetyl-D-hexosamine residues in N-acetyl-beta-D-hexosaminides.</text>
        <dbReference type="EC" id="3.2.1.52"/>
    </reaction>
</comment>
<name>A0A0A7EL76_9GAMM</name>
<evidence type="ECO:0000256" key="1">
    <source>
        <dbReference type="ARBA" id="ARBA00001231"/>
    </source>
</evidence>
<dbReference type="InterPro" id="IPR050226">
    <property type="entry name" value="NagZ_Beta-hexosaminidase"/>
</dbReference>
<keyword evidence="4" id="KW-0378">Hydrolase</keyword>
<evidence type="ECO:0000256" key="3">
    <source>
        <dbReference type="ARBA" id="ARBA00012663"/>
    </source>
</evidence>
<dbReference type="PANTHER" id="PTHR30480">
    <property type="entry name" value="BETA-HEXOSAMINIDASE-RELATED"/>
    <property type="match status" value="1"/>
</dbReference>
<keyword evidence="8" id="KW-1185">Reference proteome</keyword>